<dbReference type="EnsemblPlants" id="TraesCS7A02G187000.1">
    <property type="protein sequence ID" value="TraesCS7A02G187000.1"/>
    <property type="gene ID" value="TraesCS7A02G187000"/>
</dbReference>
<keyword evidence="10" id="KW-0456">Lyase</keyword>
<comment type="subcellular location">
    <subcellularLocation>
        <location evidence="1">Endoplasmic reticulum membrane</location>
        <topology evidence="1">Multi-pass membrane protein</topology>
    </subcellularLocation>
</comment>
<evidence type="ECO:0000313" key="14">
    <source>
        <dbReference type="EnsemblPlants" id="TraesCS7A02G187000.1"/>
    </source>
</evidence>
<dbReference type="Pfam" id="PF04116">
    <property type="entry name" value="FA_hydroxylase"/>
    <property type="match status" value="1"/>
</dbReference>
<evidence type="ECO:0000256" key="5">
    <source>
        <dbReference type="ARBA" id="ARBA00022692"/>
    </source>
</evidence>
<protein>
    <recommendedName>
        <fullName evidence="4">aldehyde oxygenase (deformylating)</fullName>
        <ecNumber evidence="4">4.1.99.5</ecNumber>
    </recommendedName>
</protein>
<dbReference type="Gramene" id="TraesCS7A03G0436600.1">
    <property type="protein sequence ID" value="TraesCS7A03G0436600.1.CDS"/>
    <property type="gene ID" value="TraesCS7A03G0436600"/>
</dbReference>
<accession>A0A3B6RFS1</accession>
<reference evidence="14" key="2">
    <citation type="submission" date="2018-10" db="UniProtKB">
        <authorList>
            <consortium name="EnsemblPlants"/>
        </authorList>
    </citation>
    <scope>IDENTIFICATION</scope>
</reference>
<evidence type="ECO:0000256" key="2">
    <source>
        <dbReference type="ARBA" id="ARBA00009324"/>
    </source>
</evidence>
<evidence type="ECO:0000256" key="1">
    <source>
        <dbReference type="ARBA" id="ARBA00004477"/>
    </source>
</evidence>
<comment type="catalytic activity">
    <reaction evidence="11">
        <text>a long-chain fatty aldehyde + 2 NADPH + O2 + H(+) = a long-chain alkane + formate + 2 NADP(+) + H2O</text>
        <dbReference type="Rhea" id="RHEA:21440"/>
        <dbReference type="ChEBI" id="CHEBI:15377"/>
        <dbReference type="ChEBI" id="CHEBI:15378"/>
        <dbReference type="ChEBI" id="CHEBI:15379"/>
        <dbReference type="ChEBI" id="CHEBI:15740"/>
        <dbReference type="ChEBI" id="CHEBI:17176"/>
        <dbReference type="ChEBI" id="CHEBI:57783"/>
        <dbReference type="ChEBI" id="CHEBI:58349"/>
        <dbReference type="ChEBI" id="CHEBI:83563"/>
        <dbReference type="EC" id="4.1.99.5"/>
    </reaction>
</comment>
<comment type="subunit">
    <text evidence="3">Homodimer.</text>
</comment>
<dbReference type="PANTHER" id="PTHR11863">
    <property type="entry name" value="STEROL DESATURASE"/>
    <property type="match status" value="1"/>
</dbReference>
<evidence type="ECO:0000256" key="7">
    <source>
        <dbReference type="ARBA" id="ARBA00022857"/>
    </source>
</evidence>
<evidence type="ECO:0000256" key="10">
    <source>
        <dbReference type="ARBA" id="ARBA00023239"/>
    </source>
</evidence>
<evidence type="ECO:0000256" key="8">
    <source>
        <dbReference type="ARBA" id="ARBA00022989"/>
    </source>
</evidence>
<evidence type="ECO:0000256" key="4">
    <source>
        <dbReference type="ARBA" id="ARBA00013146"/>
    </source>
</evidence>
<evidence type="ECO:0000259" key="13">
    <source>
        <dbReference type="Pfam" id="PF04116"/>
    </source>
</evidence>
<evidence type="ECO:0000256" key="6">
    <source>
        <dbReference type="ARBA" id="ARBA00022824"/>
    </source>
</evidence>
<dbReference type="GO" id="GO:0008610">
    <property type="term" value="P:lipid biosynthetic process"/>
    <property type="evidence" value="ECO:0007669"/>
    <property type="project" value="InterPro"/>
</dbReference>
<dbReference type="KEGG" id="taes:123152471"/>
<dbReference type="InterPro" id="IPR006694">
    <property type="entry name" value="Fatty_acid_hydroxylase"/>
</dbReference>
<evidence type="ECO:0000256" key="3">
    <source>
        <dbReference type="ARBA" id="ARBA00011738"/>
    </source>
</evidence>
<gene>
    <name evidence="14" type="primary">LOC123152471</name>
</gene>
<dbReference type="STRING" id="4565.A0A3B6RFS1"/>
<organism evidence="14">
    <name type="scientific">Triticum aestivum</name>
    <name type="common">Wheat</name>
    <dbReference type="NCBI Taxonomy" id="4565"/>
    <lineage>
        <taxon>Eukaryota</taxon>
        <taxon>Viridiplantae</taxon>
        <taxon>Streptophyta</taxon>
        <taxon>Embryophyta</taxon>
        <taxon>Tracheophyta</taxon>
        <taxon>Spermatophyta</taxon>
        <taxon>Magnoliopsida</taxon>
        <taxon>Liliopsida</taxon>
        <taxon>Poales</taxon>
        <taxon>Poaceae</taxon>
        <taxon>BOP clade</taxon>
        <taxon>Pooideae</taxon>
        <taxon>Triticodae</taxon>
        <taxon>Triticeae</taxon>
        <taxon>Triticinae</taxon>
        <taxon>Triticum</taxon>
    </lineage>
</organism>
<keyword evidence="6" id="KW-0256">Endoplasmic reticulum</keyword>
<dbReference type="GeneID" id="123152471"/>
<evidence type="ECO:0000256" key="12">
    <source>
        <dbReference type="SAM" id="Phobius"/>
    </source>
</evidence>
<dbReference type="Gramene" id="TraesNOR7A03G03909440.1">
    <property type="protein sequence ID" value="TraesNOR7A03G03909440.1"/>
    <property type="gene ID" value="TraesNOR7A03G03909440"/>
</dbReference>
<dbReference type="GO" id="GO:0016491">
    <property type="term" value="F:oxidoreductase activity"/>
    <property type="evidence" value="ECO:0000318"/>
    <property type="project" value="GO_Central"/>
</dbReference>
<reference evidence="14" key="1">
    <citation type="submission" date="2018-08" db="EMBL/GenBank/DDBJ databases">
        <authorList>
            <person name="Rossello M."/>
        </authorList>
    </citation>
    <scope>NUCLEOTIDE SEQUENCE [LARGE SCALE GENOMIC DNA]</scope>
    <source>
        <strain evidence="14">cv. Chinese Spring</strain>
    </source>
</reference>
<keyword evidence="9 12" id="KW-0472">Membrane</keyword>
<keyword evidence="5 12" id="KW-0812">Transmembrane</keyword>
<feature type="domain" description="Fatty acid hydroxylase" evidence="13">
    <location>
        <begin position="99"/>
        <end position="235"/>
    </location>
</feature>
<dbReference type="GO" id="GO:0005789">
    <property type="term" value="C:endoplasmic reticulum membrane"/>
    <property type="evidence" value="ECO:0000318"/>
    <property type="project" value="GO_Central"/>
</dbReference>
<keyword evidence="15" id="KW-1185">Reference proteome</keyword>
<dbReference type="GO" id="GO:0071771">
    <property type="term" value="F:aldehyde oxygenase (deformylating) activity"/>
    <property type="evidence" value="ECO:0007669"/>
    <property type="project" value="UniProtKB-EC"/>
</dbReference>
<dbReference type="GO" id="GO:0005506">
    <property type="term" value="F:iron ion binding"/>
    <property type="evidence" value="ECO:0007669"/>
    <property type="project" value="InterPro"/>
</dbReference>
<dbReference type="Gramene" id="TraesCS7A02G187000.1">
    <property type="protein sequence ID" value="TraesCS7A02G187000.1"/>
    <property type="gene ID" value="TraesCS7A02G187000"/>
</dbReference>
<sequence>MAFAVSDELLGTFVPIAVYWLYSALYNVLDALGTVDCYRLHPKEDEETRNIPSKRTVLKGVLLQQAVQVAVSLIVFKITGDGRRDAREQPPAPVIALQFIVAMFAMDTWQYFVHRYLHTNKFLYKHVHAQHHTILVPYAFGALYSHPLEGLLMDTASGAVGFLASGMTPRTAIFFISLGAIKTVDDHCGLWLPGNVIHAVFANNSAFHNIHHQLYGQKHNFSQPFFVVWDKILGTYMPFTLQSREGGGVEARPVKHALAAHEQHKSD</sequence>
<dbReference type="OrthoDB" id="408954at2759"/>
<feature type="transmembrane region" description="Helical" evidence="12">
    <location>
        <begin position="95"/>
        <end position="113"/>
    </location>
</feature>
<evidence type="ECO:0000256" key="9">
    <source>
        <dbReference type="ARBA" id="ARBA00023136"/>
    </source>
</evidence>
<keyword evidence="7" id="KW-0521">NADP</keyword>
<dbReference type="EC" id="4.1.99.5" evidence="4"/>
<proteinExistence type="inferred from homology"/>
<dbReference type="InterPro" id="IPR050307">
    <property type="entry name" value="Sterol_Desaturase_Related"/>
</dbReference>
<name>A0A3B6RFS1_WHEAT</name>
<dbReference type="Proteomes" id="UP000019116">
    <property type="component" value="Chromosome 7A"/>
</dbReference>
<comment type="similarity">
    <text evidence="2">Belongs to the sterol desaturase family.</text>
</comment>
<feature type="transmembrane region" description="Helical" evidence="12">
    <location>
        <begin position="12"/>
        <end position="35"/>
    </location>
</feature>
<dbReference type="AlphaFoldDB" id="A0A3B6RFS1"/>
<dbReference type="RefSeq" id="XP_044427939.1">
    <property type="nucleotide sequence ID" value="XM_044572004.1"/>
</dbReference>
<evidence type="ECO:0000313" key="15">
    <source>
        <dbReference type="Proteomes" id="UP000019116"/>
    </source>
</evidence>
<evidence type="ECO:0000256" key="11">
    <source>
        <dbReference type="ARBA" id="ARBA00047909"/>
    </source>
</evidence>
<dbReference type="OMA" id="CHIVTSA"/>
<keyword evidence="8 12" id="KW-1133">Transmembrane helix</keyword>